<evidence type="ECO:0000256" key="1">
    <source>
        <dbReference type="SAM" id="Coils"/>
    </source>
</evidence>
<name>A0ABQ1UWW6_9BACT</name>
<keyword evidence="1" id="KW-0175">Coiled coil</keyword>
<comment type="caution">
    <text evidence="2">The sequence shown here is derived from an EMBL/GenBank/DDBJ whole genome shotgun (WGS) entry which is preliminary data.</text>
</comment>
<reference evidence="3" key="1">
    <citation type="journal article" date="2019" name="Int. J. Syst. Evol. Microbiol.">
        <title>The Global Catalogue of Microorganisms (GCM) 10K type strain sequencing project: providing services to taxonomists for standard genome sequencing and annotation.</title>
        <authorList>
            <consortium name="The Broad Institute Genomics Platform"/>
            <consortium name="The Broad Institute Genome Sequencing Center for Infectious Disease"/>
            <person name="Wu L."/>
            <person name="Ma J."/>
        </authorList>
    </citation>
    <scope>NUCLEOTIDE SEQUENCE [LARGE SCALE GENOMIC DNA]</scope>
    <source>
        <strain evidence="3">CGMCC 1.15407</strain>
    </source>
</reference>
<dbReference type="Proteomes" id="UP000647339">
    <property type="component" value="Unassembled WGS sequence"/>
</dbReference>
<gene>
    <name evidence="2" type="ORF">GCM10011339_16480</name>
</gene>
<organism evidence="2 3">
    <name type="scientific">Echinicola rosea</name>
    <dbReference type="NCBI Taxonomy" id="1807691"/>
    <lineage>
        <taxon>Bacteria</taxon>
        <taxon>Pseudomonadati</taxon>
        <taxon>Bacteroidota</taxon>
        <taxon>Cytophagia</taxon>
        <taxon>Cytophagales</taxon>
        <taxon>Cyclobacteriaceae</taxon>
        <taxon>Echinicola</taxon>
    </lineage>
</organism>
<proteinExistence type="predicted"/>
<feature type="coiled-coil region" evidence="1">
    <location>
        <begin position="68"/>
        <end position="95"/>
    </location>
</feature>
<sequence>MFFDYIIYNQTYLIMNNREKLEKMDRALRLLDDLKHSQVALIEKASQLQLDAMEFNFSNMEKNMGDLYTRYNESLDMLTEELERFEIRRNKFEQEHGLDKQEE</sequence>
<keyword evidence="3" id="KW-1185">Reference proteome</keyword>
<evidence type="ECO:0000313" key="3">
    <source>
        <dbReference type="Proteomes" id="UP000647339"/>
    </source>
</evidence>
<evidence type="ECO:0000313" key="2">
    <source>
        <dbReference type="EMBL" id="GGF28956.1"/>
    </source>
</evidence>
<dbReference type="EMBL" id="BMIU01000007">
    <property type="protein sequence ID" value="GGF28956.1"/>
    <property type="molecule type" value="Genomic_DNA"/>
</dbReference>
<protein>
    <submittedName>
        <fullName evidence="2">Uncharacterized protein</fullName>
    </submittedName>
</protein>
<accession>A0ABQ1UWW6</accession>